<feature type="signal peptide" evidence="3">
    <location>
        <begin position="1"/>
        <end position="22"/>
    </location>
</feature>
<dbReference type="PANTHER" id="PTHR33491">
    <property type="entry name" value="OSJNBA0016N04.9 PROTEIN"/>
    <property type="match status" value="1"/>
</dbReference>
<keyword evidence="2 3" id="KW-0732">Signal</keyword>
<evidence type="ECO:0000259" key="4">
    <source>
        <dbReference type="Pfam" id="PF13947"/>
    </source>
</evidence>
<evidence type="ECO:0000256" key="3">
    <source>
        <dbReference type="SAM" id="SignalP"/>
    </source>
</evidence>
<accession>A0AAD3RXQ4</accession>
<dbReference type="EMBL" id="BSYO01000001">
    <property type="protein sequence ID" value="GMG99915.1"/>
    <property type="molecule type" value="Genomic_DNA"/>
</dbReference>
<comment type="subcellular location">
    <subcellularLocation>
        <location evidence="1">Membrane</location>
        <topology evidence="1">Single-pass membrane protein</topology>
    </subcellularLocation>
</comment>
<dbReference type="GO" id="GO:0016020">
    <property type="term" value="C:membrane"/>
    <property type="evidence" value="ECO:0007669"/>
    <property type="project" value="UniProtKB-SubCell"/>
</dbReference>
<dbReference type="Pfam" id="PF13947">
    <property type="entry name" value="GUB_WAK_bind"/>
    <property type="match status" value="1"/>
</dbReference>
<reference evidence="5" key="1">
    <citation type="submission" date="2023-05" db="EMBL/GenBank/DDBJ databases">
        <title>Nepenthes gracilis genome sequencing.</title>
        <authorList>
            <person name="Fukushima K."/>
        </authorList>
    </citation>
    <scope>NUCLEOTIDE SEQUENCE</scope>
    <source>
        <strain evidence="5">SING2019-196</strain>
    </source>
</reference>
<name>A0AAD3RXQ4_NEPGR</name>
<proteinExistence type="predicted"/>
<keyword evidence="6" id="KW-1185">Reference proteome</keyword>
<dbReference type="Proteomes" id="UP001279734">
    <property type="component" value="Unassembled WGS sequence"/>
</dbReference>
<sequence>MVVELTIWVCLWMTASISKATAQSIAKPNCQDSCGNISIPYPFGIGENCYQDNWYEIFCNTSSNPPRPFLSRFSLEVEQINFEDNQTLTVRIPMQLREVSSGADVMQGNSPNLTGSPFLFSGDYNVFLVGGCTGSALLLDSRNQILTGCATICPQQGSSMPSSENCYGVLCCQTIIPSSLVFYRTNFTTSSNSYANGSNIPNSAALIESNSVSKFIQNPTQQYFQPYPTVFQWTIMDLGTDSPGYQNSTCEMDEWGGYNCSA</sequence>
<feature type="chain" id="PRO_5042294599" description="Wall-associated receptor kinase galacturonan-binding domain-containing protein" evidence="3">
    <location>
        <begin position="23"/>
        <end position="262"/>
    </location>
</feature>
<protein>
    <recommendedName>
        <fullName evidence="4">Wall-associated receptor kinase galacturonan-binding domain-containing protein</fullName>
    </recommendedName>
</protein>
<dbReference type="AlphaFoldDB" id="A0AAD3RXQ4"/>
<evidence type="ECO:0000313" key="5">
    <source>
        <dbReference type="EMBL" id="GMG99915.1"/>
    </source>
</evidence>
<evidence type="ECO:0000313" key="6">
    <source>
        <dbReference type="Proteomes" id="UP001279734"/>
    </source>
</evidence>
<dbReference type="GO" id="GO:0030247">
    <property type="term" value="F:polysaccharide binding"/>
    <property type="evidence" value="ECO:0007669"/>
    <property type="project" value="InterPro"/>
</dbReference>
<comment type="caution">
    <text evidence="5">The sequence shown here is derived from an EMBL/GenBank/DDBJ whole genome shotgun (WGS) entry which is preliminary data.</text>
</comment>
<feature type="domain" description="Wall-associated receptor kinase galacturonan-binding" evidence="4">
    <location>
        <begin position="30"/>
        <end position="90"/>
    </location>
</feature>
<evidence type="ECO:0000256" key="2">
    <source>
        <dbReference type="ARBA" id="ARBA00022729"/>
    </source>
</evidence>
<organism evidence="5 6">
    <name type="scientific">Nepenthes gracilis</name>
    <name type="common">Slender pitcher plant</name>
    <dbReference type="NCBI Taxonomy" id="150966"/>
    <lineage>
        <taxon>Eukaryota</taxon>
        <taxon>Viridiplantae</taxon>
        <taxon>Streptophyta</taxon>
        <taxon>Embryophyta</taxon>
        <taxon>Tracheophyta</taxon>
        <taxon>Spermatophyta</taxon>
        <taxon>Magnoliopsida</taxon>
        <taxon>eudicotyledons</taxon>
        <taxon>Gunneridae</taxon>
        <taxon>Pentapetalae</taxon>
        <taxon>Caryophyllales</taxon>
        <taxon>Nepenthaceae</taxon>
        <taxon>Nepenthes</taxon>
    </lineage>
</organism>
<evidence type="ECO:0000256" key="1">
    <source>
        <dbReference type="ARBA" id="ARBA00004167"/>
    </source>
</evidence>
<dbReference type="InterPro" id="IPR025287">
    <property type="entry name" value="WAK_GUB"/>
</dbReference>
<gene>
    <name evidence="5" type="ORF">Nepgr_001755</name>
</gene>